<evidence type="ECO:0000313" key="3">
    <source>
        <dbReference type="Proteomes" id="UP001208888"/>
    </source>
</evidence>
<name>A0AAJ1D0P7_PANAN</name>
<feature type="compositionally biased region" description="Basic and acidic residues" evidence="1">
    <location>
        <begin position="22"/>
        <end position="33"/>
    </location>
</feature>
<gene>
    <name evidence="2" type="ORF">NB703_003236</name>
</gene>
<protein>
    <submittedName>
        <fullName evidence="2">Uncharacterized protein</fullName>
    </submittedName>
</protein>
<dbReference type="EMBL" id="JANFVX010000012">
    <property type="protein sequence ID" value="MCW0345143.1"/>
    <property type="molecule type" value="Genomic_DNA"/>
</dbReference>
<proteinExistence type="predicted"/>
<organism evidence="2 3">
    <name type="scientific">Pantoea ananas</name>
    <name type="common">Erwinia uredovora</name>
    <dbReference type="NCBI Taxonomy" id="553"/>
    <lineage>
        <taxon>Bacteria</taxon>
        <taxon>Pseudomonadati</taxon>
        <taxon>Pseudomonadota</taxon>
        <taxon>Gammaproteobacteria</taxon>
        <taxon>Enterobacterales</taxon>
        <taxon>Erwiniaceae</taxon>
        <taxon>Pantoea</taxon>
    </lineage>
</organism>
<dbReference type="AlphaFoldDB" id="A0AAJ1D0P7"/>
<comment type="caution">
    <text evidence="2">The sequence shown here is derived from an EMBL/GenBank/DDBJ whole genome shotgun (WGS) entry which is preliminary data.</text>
</comment>
<evidence type="ECO:0000313" key="2">
    <source>
        <dbReference type="EMBL" id="MCW0345143.1"/>
    </source>
</evidence>
<sequence>MLSCGVGGFSDSDFAKGQGNERSQRCDNTEYNG</sequence>
<feature type="region of interest" description="Disordered" evidence="1">
    <location>
        <begin position="1"/>
        <end position="33"/>
    </location>
</feature>
<accession>A0AAJ1D0P7</accession>
<evidence type="ECO:0000256" key="1">
    <source>
        <dbReference type="SAM" id="MobiDB-lite"/>
    </source>
</evidence>
<reference evidence="2" key="1">
    <citation type="submission" date="2022-06" db="EMBL/GenBank/DDBJ databases">
        <title>Dynamics of rice microbiomes reveals core vertical transmitted seed endophytes.</title>
        <authorList>
            <person name="Liao K."/>
            <person name="Zhang X."/>
        </authorList>
    </citation>
    <scope>NUCLEOTIDE SEQUENCE</scope>
    <source>
        <strain evidence="2">JT1-17</strain>
    </source>
</reference>
<dbReference type="Proteomes" id="UP001208888">
    <property type="component" value="Unassembled WGS sequence"/>
</dbReference>